<dbReference type="InterPro" id="IPR050325">
    <property type="entry name" value="Prot/Nucl_acid_deglycase"/>
</dbReference>
<dbReference type="GeneID" id="4910195"/>
<evidence type="ECO:0000313" key="3">
    <source>
        <dbReference type="Proteomes" id="UP000001431"/>
    </source>
</evidence>
<dbReference type="EMDB" id="EMD-47578"/>
<dbReference type="HOGENOM" id="CLU_1536745_0_0_2"/>
<protein>
    <recommendedName>
        <fullName evidence="1">DJ-1/PfpI domain-containing protein</fullName>
    </recommendedName>
</protein>
<dbReference type="KEGG" id="pcl:Pcal_0567"/>
<dbReference type="Gene3D" id="3.40.50.880">
    <property type="match status" value="1"/>
</dbReference>
<keyword evidence="4 5" id="KW-0002">3D-structure</keyword>
<keyword evidence="3" id="KW-1185">Reference proteome</keyword>
<dbReference type="PANTHER" id="PTHR48094">
    <property type="entry name" value="PROTEIN/NUCLEIC ACID DEGLYCASE DJ-1-RELATED"/>
    <property type="match status" value="1"/>
</dbReference>
<evidence type="ECO:0000313" key="2">
    <source>
        <dbReference type="EMBL" id="ABO07994.1"/>
    </source>
</evidence>
<sequence>MPKALLYVIDTAKRDEYPTLKNFLVKGGYEVDVAVGSRDVNVNYTVDLMTLPSDKLPTLFEEYDAFALAGGFKIYYHVLQKKPPLKIWDLNIDKERLAQLVVEFNRRRKLLIAPMAVPAYVAQLGLLSGRHATVYPVTELIKILRDNKVNFVNKQVVRSENIITVKDITTTSEKEFLAALREKG</sequence>
<proteinExistence type="evidence at protein level"/>
<dbReference type="AlphaFoldDB" id="A3MTM7"/>
<dbReference type="PDB" id="9E6Q">
    <property type="method" value="EM"/>
    <property type="resolution" value="1.95 A"/>
    <property type="chains" value="Aj=1-184"/>
</dbReference>
<accession>A3MTM7</accession>
<dbReference type="EMBL" id="CP000561">
    <property type="protein sequence ID" value="ABO07994.1"/>
    <property type="molecule type" value="Genomic_DNA"/>
</dbReference>
<dbReference type="GO" id="GO:0005737">
    <property type="term" value="C:cytoplasm"/>
    <property type="evidence" value="ECO:0007669"/>
    <property type="project" value="TreeGrafter"/>
</dbReference>
<name>A3MTM7_PYRCJ</name>
<dbReference type="EMDB" id="EMD-47668"/>
<gene>
    <name evidence="2" type="ordered locus">Pcal_0567</name>
</gene>
<dbReference type="SUPFAM" id="SSF52317">
    <property type="entry name" value="Class I glutamine amidotransferase-like"/>
    <property type="match status" value="1"/>
</dbReference>
<dbReference type="eggNOG" id="arCOG00769">
    <property type="taxonomic scope" value="Archaea"/>
</dbReference>
<dbReference type="PDB" id="9E71">
    <property type="method" value="EM"/>
    <property type="resolution" value="2.36 A"/>
    <property type="chains" value="Aj=1-184"/>
</dbReference>
<dbReference type="Proteomes" id="UP000001431">
    <property type="component" value="Chromosome"/>
</dbReference>
<dbReference type="PDB" id="9E7F">
    <property type="method" value="EM"/>
    <property type="resolution" value="2.53 A"/>
    <property type="chains" value="Aj=1-184"/>
</dbReference>
<dbReference type="STRING" id="410359.Pcal_0567"/>
<dbReference type="InterPro" id="IPR002818">
    <property type="entry name" value="DJ-1/PfpI"/>
</dbReference>
<dbReference type="RefSeq" id="WP_011849252.1">
    <property type="nucleotide sequence ID" value="NC_009073.1"/>
</dbReference>
<reference evidence="4 5" key="2">
    <citation type="journal article" date="2025" name="Nat. Microbiol.">
        <title>Structure of an archaeal ribosome reveals a divergent active site and hibernation factor.</title>
        <authorList>
            <person name="Nissley A.J."/>
            <person name="Shulgina Y."/>
            <person name="Kivimae R.W."/>
            <person name="Downing B.E."/>
            <person name="Penev P.I."/>
            <person name="Banfield J.F."/>
            <person name="Nayak D.D."/>
            <person name="Cate J.H.D."/>
        </authorList>
    </citation>
    <scope>STRUCTURE BY ELECTRON MICROSCOPY (1.95 ANGSTROMS)</scope>
</reference>
<evidence type="ECO:0000259" key="1">
    <source>
        <dbReference type="Pfam" id="PF01965"/>
    </source>
</evidence>
<evidence type="ECO:0007829" key="5">
    <source>
        <dbReference type="PDB" id="9E71"/>
    </source>
</evidence>
<dbReference type="PANTHER" id="PTHR48094:SF12">
    <property type="entry name" value="PARKINSON DISEASE PROTEIN 7 HOMOLOG"/>
    <property type="match status" value="1"/>
</dbReference>
<organism evidence="2 3">
    <name type="scientific">Pyrobaculum calidifontis (strain DSM 21063 / JCM 11548 / VA1)</name>
    <dbReference type="NCBI Taxonomy" id="410359"/>
    <lineage>
        <taxon>Archaea</taxon>
        <taxon>Thermoproteota</taxon>
        <taxon>Thermoprotei</taxon>
        <taxon>Thermoproteales</taxon>
        <taxon>Thermoproteaceae</taxon>
        <taxon>Pyrobaculum</taxon>
    </lineage>
</organism>
<reference evidence="2" key="1">
    <citation type="submission" date="2007-02" db="EMBL/GenBank/DDBJ databases">
        <title>Complete sequence of Pyrobaculum calidifontis JCM 11548.</title>
        <authorList>
            <consortium name="US DOE Joint Genome Institute"/>
            <person name="Copeland A."/>
            <person name="Lucas S."/>
            <person name="Lapidus A."/>
            <person name="Barry K."/>
            <person name="Glavina del Rio T."/>
            <person name="Dalin E."/>
            <person name="Tice H."/>
            <person name="Pitluck S."/>
            <person name="Chain P."/>
            <person name="Malfatti S."/>
            <person name="Shin M."/>
            <person name="Vergez L."/>
            <person name="Schmutz J."/>
            <person name="Larimer F."/>
            <person name="Land M."/>
            <person name="Hauser L."/>
            <person name="Kyrpides N."/>
            <person name="Mikhailova N."/>
            <person name="Cozen A.E."/>
            <person name="Fitz-Gibbon S.T."/>
            <person name="House C.H."/>
            <person name="Saltikov C."/>
            <person name="Lowe T.M."/>
            <person name="Richardson P."/>
        </authorList>
    </citation>
    <scope>NUCLEOTIDE SEQUENCE [LARGE SCALE GENOMIC DNA]</scope>
    <source>
        <strain evidence="2">JCM 11548</strain>
    </source>
</reference>
<dbReference type="EMDB" id="EMD-47628"/>
<dbReference type="Pfam" id="PF01965">
    <property type="entry name" value="DJ-1_PfpI"/>
    <property type="match status" value="1"/>
</dbReference>
<evidence type="ECO:0007829" key="4">
    <source>
        <dbReference type="PDB" id="9E6Q"/>
    </source>
</evidence>
<dbReference type="InterPro" id="IPR029062">
    <property type="entry name" value="Class_I_gatase-like"/>
</dbReference>
<dbReference type="OrthoDB" id="26509at2157"/>
<feature type="domain" description="DJ-1/PfpI" evidence="1">
    <location>
        <begin position="3"/>
        <end position="171"/>
    </location>
</feature>
<dbReference type="SMR" id="A3MTM7"/>